<dbReference type="GO" id="GO:0043190">
    <property type="term" value="C:ATP-binding cassette (ABC) transporter complex"/>
    <property type="evidence" value="ECO:0007669"/>
    <property type="project" value="InterPro"/>
</dbReference>
<evidence type="ECO:0000256" key="3">
    <source>
        <dbReference type="ARBA" id="ARBA00022475"/>
    </source>
</evidence>
<dbReference type="Proteomes" id="UP000074561">
    <property type="component" value="Chromosome"/>
</dbReference>
<dbReference type="KEGG" id="cpra:CPter91_1416"/>
<keyword evidence="4" id="KW-0472">Membrane</keyword>
<dbReference type="InterPro" id="IPR007210">
    <property type="entry name" value="ABC_Gly_betaine_transp_sub-bd"/>
</dbReference>
<dbReference type="Gene3D" id="3.40.190.100">
    <property type="entry name" value="Glycine betaine-binding periplasmic protein, domain 2"/>
    <property type="match status" value="1"/>
</dbReference>
<keyword evidence="2" id="KW-0813">Transport</keyword>
<evidence type="ECO:0000256" key="1">
    <source>
        <dbReference type="ARBA" id="ARBA00004236"/>
    </source>
</evidence>
<protein>
    <submittedName>
        <fullName evidence="6">Substrate binding domain of ABC-type glycine betaine transport system family protein</fullName>
    </submittedName>
</protein>
<dbReference type="SUPFAM" id="SSF53850">
    <property type="entry name" value="Periplasmic binding protein-like II"/>
    <property type="match status" value="1"/>
</dbReference>
<keyword evidence="3" id="KW-1003">Cell membrane</keyword>
<dbReference type="GO" id="GO:0031460">
    <property type="term" value="P:glycine betaine transport"/>
    <property type="evidence" value="ECO:0007669"/>
    <property type="project" value="TreeGrafter"/>
</dbReference>
<feature type="domain" description="ABC-type glycine betaine transport system substrate-binding" evidence="5">
    <location>
        <begin position="3"/>
        <end position="238"/>
    </location>
</feature>
<evidence type="ECO:0000259" key="5">
    <source>
        <dbReference type="Pfam" id="PF04069"/>
    </source>
</evidence>
<dbReference type="GO" id="GO:0015226">
    <property type="term" value="F:carnitine transmembrane transporter activity"/>
    <property type="evidence" value="ECO:0007669"/>
    <property type="project" value="TreeGrafter"/>
</dbReference>
<accession>A0A127Q1C7</accession>
<gene>
    <name evidence="6" type="ORF">CPter91_1416</name>
</gene>
<sequence length="250" mass="27329">MEGWSDSVATTYVAAQIIRQDLGYEVKLIPVSAGLMWQGVARGDLDATMSAWLPTTQGAYYEKLKDKVVNLGVNYPGARIGLIVPAYVNVSSIADLTAQKAAFEGRIVGIDAGAGVMTKTELAIKEYGLDYKLLPSSGSGMVAELERSIRNNKAIAVTGWVPHWMFAKWKLKFLDDPKKVYGEAEHVDNIANPGLATRAKPVNDLLKNFSWKPGEIDSVMLAVENGAKPEAAAKQWIDAHPQRVSQWLQK</sequence>
<dbReference type="PATRIC" id="fig|279113.9.peg.1412"/>
<dbReference type="STRING" id="279113.CPter91_1416"/>
<dbReference type="PANTHER" id="PTHR47737">
    <property type="entry name" value="GLYCINE BETAINE/PROLINE BETAINE TRANSPORT SYSTEM PERMEASE PROTEIN PROW"/>
    <property type="match status" value="1"/>
</dbReference>
<proteinExistence type="predicted"/>
<dbReference type="PANTHER" id="PTHR47737:SF1">
    <property type="entry name" value="GLYCINE BETAINE_PROLINE BETAINE TRANSPORT SYSTEM PERMEASE PROTEIN PROW"/>
    <property type="match status" value="1"/>
</dbReference>
<evidence type="ECO:0000313" key="6">
    <source>
        <dbReference type="EMBL" id="AMP03796.1"/>
    </source>
</evidence>
<dbReference type="EMBL" id="CP013234">
    <property type="protein sequence ID" value="AMP03796.1"/>
    <property type="molecule type" value="Genomic_DNA"/>
</dbReference>
<dbReference type="Pfam" id="PF04069">
    <property type="entry name" value="OpuAC"/>
    <property type="match status" value="1"/>
</dbReference>
<reference evidence="6 7" key="1">
    <citation type="submission" date="2015-11" db="EMBL/GenBank/DDBJ databases">
        <title>Exploring the genomic traits of fungus-feeding bacterial genus Collimonas.</title>
        <authorList>
            <person name="Song C."/>
            <person name="Schmidt R."/>
            <person name="de Jager V."/>
            <person name="Krzyzanowska D."/>
            <person name="Jongedijk E."/>
            <person name="Cankar K."/>
            <person name="Beekwilder J."/>
            <person name="van Veen A."/>
            <person name="de Boer W."/>
            <person name="van Veen J.A."/>
            <person name="Garbeva P."/>
        </authorList>
    </citation>
    <scope>NUCLEOTIDE SEQUENCE [LARGE SCALE GENOMIC DNA]</scope>
    <source>
        <strain evidence="6 7">Ter91</strain>
    </source>
</reference>
<dbReference type="Gene3D" id="3.40.190.10">
    <property type="entry name" value="Periplasmic binding protein-like II"/>
    <property type="match status" value="1"/>
</dbReference>
<dbReference type="GO" id="GO:0005275">
    <property type="term" value="F:amine transmembrane transporter activity"/>
    <property type="evidence" value="ECO:0007669"/>
    <property type="project" value="TreeGrafter"/>
</dbReference>
<name>A0A127Q1C7_9BURK</name>
<dbReference type="GO" id="GO:0015871">
    <property type="term" value="P:choline transport"/>
    <property type="evidence" value="ECO:0007669"/>
    <property type="project" value="TreeGrafter"/>
</dbReference>
<evidence type="ECO:0000256" key="2">
    <source>
        <dbReference type="ARBA" id="ARBA00022448"/>
    </source>
</evidence>
<organism evidence="6 7">
    <name type="scientific">Collimonas pratensis</name>
    <dbReference type="NCBI Taxonomy" id="279113"/>
    <lineage>
        <taxon>Bacteria</taxon>
        <taxon>Pseudomonadati</taxon>
        <taxon>Pseudomonadota</taxon>
        <taxon>Betaproteobacteria</taxon>
        <taxon>Burkholderiales</taxon>
        <taxon>Oxalobacteraceae</taxon>
        <taxon>Collimonas</taxon>
    </lineage>
</organism>
<dbReference type="AlphaFoldDB" id="A0A127Q1C7"/>
<comment type="subcellular location">
    <subcellularLocation>
        <location evidence="1">Cell membrane</location>
    </subcellularLocation>
</comment>
<dbReference type="CDD" id="cd13639">
    <property type="entry name" value="PBP2_OpuAC_like"/>
    <property type="match status" value="1"/>
</dbReference>
<evidence type="ECO:0000256" key="4">
    <source>
        <dbReference type="ARBA" id="ARBA00023136"/>
    </source>
</evidence>
<evidence type="ECO:0000313" key="7">
    <source>
        <dbReference type="Proteomes" id="UP000074561"/>
    </source>
</evidence>